<dbReference type="EMBL" id="BLLK01000038">
    <property type="protein sequence ID" value="GFH49577.1"/>
    <property type="molecule type" value="Genomic_DNA"/>
</dbReference>
<protein>
    <submittedName>
        <fullName evidence="2">Uncharacterized protein</fullName>
    </submittedName>
</protein>
<keyword evidence="1" id="KW-0472">Membrane</keyword>
<name>A0AAD3H3T2_9STRA</name>
<reference evidence="2 3" key="1">
    <citation type="journal article" date="2021" name="Sci. Rep.">
        <title>The genome of the diatom Chaetoceros tenuissimus carries an ancient integrated fragment of an extant virus.</title>
        <authorList>
            <person name="Hongo Y."/>
            <person name="Kimura K."/>
            <person name="Takaki Y."/>
            <person name="Yoshida Y."/>
            <person name="Baba S."/>
            <person name="Kobayashi G."/>
            <person name="Nagasaki K."/>
            <person name="Hano T."/>
            <person name="Tomaru Y."/>
        </authorList>
    </citation>
    <scope>NUCLEOTIDE SEQUENCE [LARGE SCALE GENOMIC DNA]</scope>
    <source>
        <strain evidence="2 3">NIES-3715</strain>
    </source>
</reference>
<dbReference type="AlphaFoldDB" id="A0AAD3H3T2"/>
<sequence>MSTKSNNDDEISKYDAELAVGVLKELWFLPLLSFFSGLTPASRIVAESHVSRMPDCPIAHDIDTFLLWPAIGNPKDRFLPPTIFQTPAAAITDESQYDVDWNAVYSTFSSAVATSLLYSSIIAAGVYFFIYNSKQDLINDERASSS</sequence>
<evidence type="ECO:0000256" key="1">
    <source>
        <dbReference type="SAM" id="Phobius"/>
    </source>
</evidence>
<keyword evidence="1" id="KW-1133">Transmembrane helix</keyword>
<comment type="caution">
    <text evidence="2">The sequence shown here is derived from an EMBL/GenBank/DDBJ whole genome shotgun (WGS) entry which is preliminary data.</text>
</comment>
<dbReference type="Proteomes" id="UP001054902">
    <property type="component" value="Unassembled WGS sequence"/>
</dbReference>
<proteinExistence type="predicted"/>
<organism evidence="2 3">
    <name type="scientific">Chaetoceros tenuissimus</name>
    <dbReference type="NCBI Taxonomy" id="426638"/>
    <lineage>
        <taxon>Eukaryota</taxon>
        <taxon>Sar</taxon>
        <taxon>Stramenopiles</taxon>
        <taxon>Ochrophyta</taxon>
        <taxon>Bacillariophyta</taxon>
        <taxon>Coscinodiscophyceae</taxon>
        <taxon>Chaetocerotophycidae</taxon>
        <taxon>Chaetocerotales</taxon>
        <taxon>Chaetocerotaceae</taxon>
        <taxon>Chaetoceros</taxon>
    </lineage>
</organism>
<gene>
    <name evidence="2" type="ORF">CTEN210_06053</name>
</gene>
<feature type="transmembrane region" description="Helical" evidence="1">
    <location>
        <begin position="108"/>
        <end position="130"/>
    </location>
</feature>
<accession>A0AAD3H3T2</accession>
<evidence type="ECO:0000313" key="2">
    <source>
        <dbReference type="EMBL" id="GFH49577.1"/>
    </source>
</evidence>
<keyword evidence="1" id="KW-0812">Transmembrane</keyword>
<keyword evidence="3" id="KW-1185">Reference proteome</keyword>
<evidence type="ECO:0000313" key="3">
    <source>
        <dbReference type="Proteomes" id="UP001054902"/>
    </source>
</evidence>